<sequence length="139" mass="15852">MPTSNRTRQARDREKNQHLKRLKRKSKITGVTMNCVGMSGFLRCPHPLIALSAAPRVYKDNCSLILYNTTALSGIPYHFPRIQQISNIVTQYMCPNMATILKPCEVRTTSRFNVAEKEPHTLSKKKGIPKQRGLRVVCR</sequence>
<accession>A0A8X6QMS5</accession>
<evidence type="ECO:0000256" key="1">
    <source>
        <dbReference type="SAM" id="MobiDB-lite"/>
    </source>
</evidence>
<evidence type="ECO:0000313" key="4">
    <source>
        <dbReference type="Proteomes" id="UP000887013"/>
    </source>
</evidence>
<dbReference type="AlphaFoldDB" id="A0A8X6QMS5"/>
<feature type="region of interest" description="Disordered" evidence="1">
    <location>
        <begin position="1"/>
        <end position="21"/>
    </location>
</feature>
<dbReference type="EMBL" id="BMAW01032782">
    <property type="protein sequence ID" value="GFU27193.1"/>
    <property type="molecule type" value="Genomic_DNA"/>
</dbReference>
<evidence type="ECO:0000313" key="3">
    <source>
        <dbReference type="EMBL" id="GFU27193.1"/>
    </source>
</evidence>
<name>A0A8X6QMS5_NEPPI</name>
<dbReference type="Proteomes" id="UP000887013">
    <property type="component" value="Unassembled WGS sequence"/>
</dbReference>
<comment type="caution">
    <text evidence="3">The sequence shown here is derived from an EMBL/GenBank/DDBJ whole genome shotgun (WGS) entry which is preliminary data.</text>
</comment>
<proteinExistence type="predicted"/>
<reference evidence="3" key="1">
    <citation type="submission" date="2020-08" db="EMBL/GenBank/DDBJ databases">
        <title>Multicomponent nature underlies the extraordinary mechanical properties of spider dragline silk.</title>
        <authorList>
            <person name="Kono N."/>
            <person name="Nakamura H."/>
            <person name="Mori M."/>
            <person name="Yoshida Y."/>
            <person name="Ohtoshi R."/>
            <person name="Malay A.D."/>
            <person name="Moran D.A.P."/>
            <person name="Tomita M."/>
            <person name="Numata K."/>
            <person name="Arakawa K."/>
        </authorList>
    </citation>
    <scope>NUCLEOTIDE SEQUENCE</scope>
</reference>
<keyword evidence="4" id="KW-1185">Reference proteome</keyword>
<protein>
    <submittedName>
        <fullName evidence="3">Uncharacterized protein</fullName>
    </submittedName>
</protein>
<gene>
    <name evidence="3" type="ORF">NPIL_345911</name>
    <name evidence="2" type="ORF">NPIL_75391</name>
</gene>
<dbReference type="EMBL" id="BMAW01120837">
    <property type="protein sequence ID" value="GFT91119.1"/>
    <property type="molecule type" value="Genomic_DNA"/>
</dbReference>
<organism evidence="3 4">
    <name type="scientific">Nephila pilipes</name>
    <name type="common">Giant wood spider</name>
    <name type="synonym">Nephila maculata</name>
    <dbReference type="NCBI Taxonomy" id="299642"/>
    <lineage>
        <taxon>Eukaryota</taxon>
        <taxon>Metazoa</taxon>
        <taxon>Ecdysozoa</taxon>
        <taxon>Arthropoda</taxon>
        <taxon>Chelicerata</taxon>
        <taxon>Arachnida</taxon>
        <taxon>Araneae</taxon>
        <taxon>Araneomorphae</taxon>
        <taxon>Entelegynae</taxon>
        <taxon>Araneoidea</taxon>
        <taxon>Nephilidae</taxon>
        <taxon>Nephila</taxon>
    </lineage>
</organism>
<evidence type="ECO:0000313" key="2">
    <source>
        <dbReference type="EMBL" id="GFT91119.1"/>
    </source>
</evidence>